<reference evidence="7" key="1">
    <citation type="journal article" date="2016" name="Nat. Genet.">
        <title>A high-quality carrot genome assembly provides new insights into carotenoid accumulation and asterid genome evolution.</title>
        <authorList>
            <person name="Iorizzo M."/>
            <person name="Ellison S."/>
            <person name="Senalik D."/>
            <person name="Zeng P."/>
            <person name="Satapoomin P."/>
            <person name="Huang J."/>
            <person name="Bowman M."/>
            <person name="Iovene M."/>
            <person name="Sanseverino W."/>
            <person name="Cavagnaro P."/>
            <person name="Yildiz M."/>
            <person name="Macko-Podgorni A."/>
            <person name="Moranska E."/>
            <person name="Grzebelus E."/>
            <person name="Grzebelus D."/>
            <person name="Ashrafi H."/>
            <person name="Zheng Z."/>
            <person name="Cheng S."/>
            <person name="Spooner D."/>
            <person name="Van Deynze A."/>
            <person name="Simon P."/>
        </authorList>
    </citation>
    <scope>NUCLEOTIDE SEQUENCE [LARGE SCALE GENOMIC DNA]</scope>
    <source>
        <tissue evidence="7">Leaf</tissue>
    </source>
</reference>
<keyword evidence="3" id="KW-0862">Zinc</keyword>
<keyword evidence="5" id="KW-0804">Transcription</keyword>
<dbReference type="InterPro" id="IPR056280">
    <property type="entry name" value="AIPP2-like_SPOC"/>
</dbReference>
<keyword evidence="4" id="KW-0805">Transcription regulation</keyword>
<organism evidence="7">
    <name type="scientific">Daucus carota subsp. sativus</name>
    <name type="common">Carrot</name>
    <dbReference type="NCBI Taxonomy" id="79200"/>
    <lineage>
        <taxon>Eukaryota</taxon>
        <taxon>Viridiplantae</taxon>
        <taxon>Streptophyta</taxon>
        <taxon>Embryophyta</taxon>
        <taxon>Tracheophyta</taxon>
        <taxon>Spermatophyta</taxon>
        <taxon>Magnoliopsida</taxon>
        <taxon>eudicotyledons</taxon>
        <taxon>Gunneridae</taxon>
        <taxon>Pentapetalae</taxon>
        <taxon>asterids</taxon>
        <taxon>campanulids</taxon>
        <taxon>Apiales</taxon>
        <taxon>Apiaceae</taxon>
        <taxon>Apioideae</taxon>
        <taxon>Scandiceae</taxon>
        <taxon>Daucinae</taxon>
        <taxon>Daucus</taxon>
        <taxon>Daucus sect. Daucus</taxon>
    </lineage>
</organism>
<dbReference type="Gramene" id="KZN02645">
    <property type="protein sequence ID" value="KZN02645"/>
    <property type="gene ID" value="DCAR_011399"/>
</dbReference>
<dbReference type="OrthoDB" id="651601at2759"/>
<dbReference type="AlphaFoldDB" id="A0A161WVC5"/>
<dbReference type="InterPro" id="IPR049914">
    <property type="entry name" value="PHD1-3/5-6"/>
</dbReference>
<dbReference type="STRING" id="79200.A0A161WVC5"/>
<evidence type="ECO:0000256" key="1">
    <source>
        <dbReference type="ARBA" id="ARBA00022723"/>
    </source>
</evidence>
<dbReference type="KEGG" id="dcr:108214554"/>
<keyword evidence="1" id="KW-0479">Metal-binding</keyword>
<dbReference type="GO" id="GO:0140566">
    <property type="term" value="F:histone reader activity"/>
    <property type="evidence" value="ECO:0007669"/>
    <property type="project" value="InterPro"/>
</dbReference>
<evidence type="ECO:0000256" key="2">
    <source>
        <dbReference type="ARBA" id="ARBA00022771"/>
    </source>
</evidence>
<protein>
    <recommendedName>
        <fullName evidence="6">AIPP2-like SPOC-like domain-containing protein</fullName>
    </recommendedName>
</protein>
<dbReference type="PANTHER" id="PTHR33304">
    <property type="match status" value="1"/>
</dbReference>
<evidence type="ECO:0000256" key="5">
    <source>
        <dbReference type="ARBA" id="ARBA00023163"/>
    </source>
</evidence>
<evidence type="ECO:0000256" key="4">
    <source>
        <dbReference type="ARBA" id="ARBA00023015"/>
    </source>
</evidence>
<dbReference type="PANTHER" id="PTHR33304:SF36">
    <property type="entry name" value="GB|AAF26970.1-RELATED"/>
    <property type="match status" value="1"/>
</dbReference>
<gene>
    <name evidence="7" type="ORF">DCAR_011399</name>
</gene>
<evidence type="ECO:0000313" key="7">
    <source>
        <dbReference type="EMBL" id="KZN02645.1"/>
    </source>
</evidence>
<accession>A0A161WVC5</accession>
<name>A0A161WVC5_DAUCS</name>
<sequence length="257" mass="29553">MDKHGDVGDQEAPTTFSLCKHGVDYSYCITKCSRPSKSISSDHNMGALKFKTISHSDSNYMVTRQKGKGIKLSEDVRPKKSDAGNVVFTVWEFYIKAATEEPLRTDPAPVASWKGSFMLKDEKTRIGFQAHLTSEGYSKVNEISRNMPEVLEFELCPYQDFLRTVFKGCEPDDKDIGLYFFPNDNARPDGYMFLLQQLSRNLFLRSYIDGVELLVFTSKVLQKEYRKRNKSYFLWGLYRRRHGKRKGAFQSSQGRGI</sequence>
<feature type="domain" description="AIPP2-like SPOC-like" evidence="6">
    <location>
        <begin position="113"/>
        <end position="238"/>
    </location>
</feature>
<evidence type="ECO:0000259" key="6">
    <source>
        <dbReference type="Pfam" id="PF23121"/>
    </source>
</evidence>
<dbReference type="Pfam" id="PF23121">
    <property type="entry name" value="SPOC_AIPP2"/>
    <property type="match status" value="1"/>
</dbReference>
<keyword evidence="2" id="KW-0863">Zinc-finger</keyword>
<proteinExistence type="predicted"/>
<evidence type="ECO:0000256" key="3">
    <source>
        <dbReference type="ARBA" id="ARBA00022833"/>
    </source>
</evidence>
<dbReference type="EMBL" id="LNRQ01000003">
    <property type="protein sequence ID" value="KZN02645.1"/>
    <property type="molecule type" value="Genomic_DNA"/>
</dbReference>
<comment type="caution">
    <text evidence="7">The sequence shown here is derived from an EMBL/GenBank/DDBJ whole genome shotgun (WGS) entry which is preliminary data.</text>
</comment>
<dbReference type="GO" id="GO:0034244">
    <property type="term" value="P:negative regulation of transcription elongation by RNA polymerase II"/>
    <property type="evidence" value="ECO:0007669"/>
    <property type="project" value="InterPro"/>
</dbReference>
<dbReference type="GO" id="GO:0008270">
    <property type="term" value="F:zinc ion binding"/>
    <property type="evidence" value="ECO:0007669"/>
    <property type="project" value="UniProtKB-KW"/>
</dbReference>